<dbReference type="Pfam" id="PF23636">
    <property type="entry name" value="DUF7144"/>
    <property type="match status" value="1"/>
</dbReference>
<name>A0A918QE04_9ACTN</name>
<keyword evidence="1" id="KW-0812">Transmembrane</keyword>
<feature type="transmembrane region" description="Helical" evidence="1">
    <location>
        <begin position="120"/>
        <end position="140"/>
    </location>
</feature>
<gene>
    <name evidence="3" type="ORF">GCM10010365_75040</name>
</gene>
<keyword evidence="4" id="KW-1185">Reference proteome</keyword>
<organism evidence="3 4">
    <name type="scientific">Streptomyces poonensis</name>
    <dbReference type="NCBI Taxonomy" id="68255"/>
    <lineage>
        <taxon>Bacteria</taxon>
        <taxon>Bacillati</taxon>
        <taxon>Actinomycetota</taxon>
        <taxon>Actinomycetes</taxon>
        <taxon>Kitasatosporales</taxon>
        <taxon>Streptomycetaceae</taxon>
        <taxon>Streptomyces</taxon>
    </lineage>
</organism>
<feature type="transmembrane region" description="Helical" evidence="1">
    <location>
        <begin position="29"/>
        <end position="52"/>
    </location>
</feature>
<dbReference type="InterPro" id="IPR055568">
    <property type="entry name" value="DUF7144"/>
</dbReference>
<feature type="transmembrane region" description="Helical" evidence="1">
    <location>
        <begin position="72"/>
        <end position="91"/>
    </location>
</feature>
<dbReference type="EMBL" id="BMVW01000030">
    <property type="protein sequence ID" value="GGZ43465.1"/>
    <property type="molecule type" value="Genomic_DNA"/>
</dbReference>
<evidence type="ECO:0000313" key="4">
    <source>
        <dbReference type="Proteomes" id="UP000622166"/>
    </source>
</evidence>
<feature type="domain" description="DUF7144" evidence="2">
    <location>
        <begin position="29"/>
        <end position="140"/>
    </location>
</feature>
<reference evidence="3" key="2">
    <citation type="submission" date="2020-09" db="EMBL/GenBank/DDBJ databases">
        <authorList>
            <person name="Sun Q."/>
            <person name="Ohkuma M."/>
        </authorList>
    </citation>
    <scope>NUCLEOTIDE SEQUENCE</scope>
    <source>
        <strain evidence="3">JCM 4815</strain>
    </source>
</reference>
<keyword evidence="1" id="KW-1133">Transmembrane helix</keyword>
<sequence>MDEQPPAGQTPGGGPDPEPEVRPLVVEGVVLAACLLLIIGAYHTIMGLAAVIDEKFYVPPGDYAYRLDIMAWGWVHVGLGVIVVAAGLNLFRGPRWARVVGIAVASLSAVQNFLFTPYYAVWSVLVIALDVLVIWSLAGYGHQVAHKVYGAPL</sequence>
<dbReference type="Proteomes" id="UP000622166">
    <property type="component" value="Unassembled WGS sequence"/>
</dbReference>
<comment type="caution">
    <text evidence="3">The sequence shown here is derived from an EMBL/GenBank/DDBJ whole genome shotgun (WGS) entry which is preliminary data.</text>
</comment>
<evidence type="ECO:0000259" key="2">
    <source>
        <dbReference type="Pfam" id="PF23636"/>
    </source>
</evidence>
<proteinExistence type="predicted"/>
<evidence type="ECO:0000256" key="1">
    <source>
        <dbReference type="SAM" id="Phobius"/>
    </source>
</evidence>
<evidence type="ECO:0000313" key="3">
    <source>
        <dbReference type="EMBL" id="GGZ43465.1"/>
    </source>
</evidence>
<reference evidence="3" key="1">
    <citation type="journal article" date="2014" name="Int. J. Syst. Evol. Microbiol.">
        <title>Complete genome sequence of Corynebacterium casei LMG S-19264T (=DSM 44701T), isolated from a smear-ripened cheese.</title>
        <authorList>
            <consortium name="US DOE Joint Genome Institute (JGI-PGF)"/>
            <person name="Walter F."/>
            <person name="Albersmeier A."/>
            <person name="Kalinowski J."/>
            <person name="Ruckert C."/>
        </authorList>
    </citation>
    <scope>NUCLEOTIDE SEQUENCE</scope>
    <source>
        <strain evidence="3">JCM 4815</strain>
    </source>
</reference>
<feature type="transmembrane region" description="Helical" evidence="1">
    <location>
        <begin position="96"/>
        <end position="114"/>
    </location>
</feature>
<keyword evidence="1" id="KW-0472">Membrane</keyword>
<accession>A0A918QE04</accession>
<protein>
    <submittedName>
        <fullName evidence="3">Membrane protein</fullName>
    </submittedName>
</protein>
<dbReference type="RefSeq" id="WP_189867275.1">
    <property type="nucleotide sequence ID" value="NZ_BMVW01000030.1"/>
</dbReference>
<dbReference type="AlphaFoldDB" id="A0A918QE04"/>